<dbReference type="InterPro" id="IPR003593">
    <property type="entry name" value="AAA+_ATPase"/>
</dbReference>
<organism evidence="6 7">
    <name type="scientific">Deinococcus terrestris</name>
    <dbReference type="NCBI Taxonomy" id="2651870"/>
    <lineage>
        <taxon>Bacteria</taxon>
        <taxon>Thermotogati</taxon>
        <taxon>Deinococcota</taxon>
        <taxon>Deinococci</taxon>
        <taxon>Deinococcales</taxon>
        <taxon>Deinococcaceae</taxon>
        <taxon>Deinococcus</taxon>
    </lineage>
</organism>
<dbReference type="InterPro" id="IPR027417">
    <property type="entry name" value="P-loop_NTPase"/>
</dbReference>
<proteinExistence type="inferred from homology"/>
<comment type="caution">
    <text evidence="6">The sequence shown here is derived from an EMBL/GenBank/DDBJ whole genome shotgun (WGS) entry which is preliminary data.</text>
</comment>
<protein>
    <submittedName>
        <fullName evidence="6">Metal ABC transporter ATP-binding protein</fullName>
    </submittedName>
</protein>
<dbReference type="PROSITE" id="PS50893">
    <property type="entry name" value="ABC_TRANSPORTER_2"/>
    <property type="match status" value="1"/>
</dbReference>
<keyword evidence="7" id="KW-1185">Reference proteome</keyword>
<dbReference type="GO" id="GO:0016887">
    <property type="term" value="F:ATP hydrolysis activity"/>
    <property type="evidence" value="ECO:0007669"/>
    <property type="project" value="InterPro"/>
</dbReference>
<keyword evidence="2" id="KW-0813">Transport</keyword>
<dbReference type="PROSITE" id="PS00211">
    <property type="entry name" value="ABC_TRANSPORTER_1"/>
    <property type="match status" value="1"/>
</dbReference>
<keyword evidence="3" id="KW-0547">Nucleotide-binding</keyword>
<sequence length="240" mass="26350">MLGVDNLTVRYGTHTALEGATVRFEAGQFSAVIGPNGAGKSTLLKVLAGLLPDPQGSVHFDPGHTPRQCVSYVPQQQTLDWAFPVTVWDVAMMGRTGRLGWLRWPGGKDRQKVAAALEETGVYDLRHRHIGALSGGQRQRVLLARMLAREGHLLLLDEPLTGVDPATQEGLMALLRRQADRGRAVVMVTHDLDQARRWCDHLVLVNRRIVADGTPDEVYTPHNIEATFSVSHLGHTHAEA</sequence>
<dbReference type="Pfam" id="PF00005">
    <property type="entry name" value="ABC_tran"/>
    <property type="match status" value="1"/>
</dbReference>
<name>A0A7X1NUE1_9DEIO</name>
<dbReference type="Proteomes" id="UP000484842">
    <property type="component" value="Unassembled WGS sequence"/>
</dbReference>
<evidence type="ECO:0000256" key="1">
    <source>
        <dbReference type="ARBA" id="ARBA00005417"/>
    </source>
</evidence>
<evidence type="ECO:0000259" key="5">
    <source>
        <dbReference type="PROSITE" id="PS50893"/>
    </source>
</evidence>
<evidence type="ECO:0000313" key="7">
    <source>
        <dbReference type="Proteomes" id="UP000484842"/>
    </source>
</evidence>
<dbReference type="Gene3D" id="3.40.50.300">
    <property type="entry name" value="P-loop containing nucleotide triphosphate hydrolases"/>
    <property type="match status" value="1"/>
</dbReference>
<evidence type="ECO:0000256" key="3">
    <source>
        <dbReference type="ARBA" id="ARBA00022741"/>
    </source>
</evidence>
<dbReference type="PANTHER" id="PTHR42734:SF5">
    <property type="entry name" value="IRON TRANSPORT SYSTEM ATP-BINDING PROTEIN HI_0361-RELATED"/>
    <property type="match status" value="1"/>
</dbReference>
<dbReference type="PANTHER" id="PTHR42734">
    <property type="entry name" value="METAL TRANSPORT SYSTEM ATP-BINDING PROTEIN TM_0124-RELATED"/>
    <property type="match status" value="1"/>
</dbReference>
<evidence type="ECO:0000256" key="2">
    <source>
        <dbReference type="ARBA" id="ARBA00022448"/>
    </source>
</evidence>
<dbReference type="FunFam" id="3.40.50.300:FF:000134">
    <property type="entry name" value="Iron-enterobactin ABC transporter ATP-binding protein"/>
    <property type="match status" value="1"/>
</dbReference>
<dbReference type="GO" id="GO:0005524">
    <property type="term" value="F:ATP binding"/>
    <property type="evidence" value="ECO:0007669"/>
    <property type="project" value="UniProtKB-KW"/>
</dbReference>
<dbReference type="InterPro" id="IPR003439">
    <property type="entry name" value="ABC_transporter-like_ATP-bd"/>
</dbReference>
<dbReference type="CDD" id="cd03235">
    <property type="entry name" value="ABC_Metallic_Cations"/>
    <property type="match status" value="1"/>
</dbReference>
<evidence type="ECO:0000256" key="4">
    <source>
        <dbReference type="ARBA" id="ARBA00022840"/>
    </source>
</evidence>
<feature type="domain" description="ABC transporter" evidence="5">
    <location>
        <begin position="2"/>
        <end position="231"/>
    </location>
</feature>
<comment type="similarity">
    <text evidence="1">Belongs to the ABC transporter superfamily.</text>
</comment>
<dbReference type="SUPFAM" id="SSF52540">
    <property type="entry name" value="P-loop containing nucleoside triphosphate hydrolases"/>
    <property type="match status" value="1"/>
</dbReference>
<gene>
    <name evidence="6" type="ORF">F8S09_04650</name>
</gene>
<dbReference type="AlphaFoldDB" id="A0A7X1NUE1"/>
<dbReference type="EMBL" id="WBSL01000001">
    <property type="protein sequence ID" value="MPY65987.1"/>
    <property type="molecule type" value="Genomic_DNA"/>
</dbReference>
<accession>A0A7X1NUE1</accession>
<dbReference type="InterPro" id="IPR050153">
    <property type="entry name" value="Metal_Ion_Import_ABC"/>
</dbReference>
<keyword evidence="4 6" id="KW-0067">ATP-binding</keyword>
<evidence type="ECO:0000313" key="6">
    <source>
        <dbReference type="EMBL" id="MPY65987.1"/>
    </source>
</evidence>
<dbReference type="InterPro" id="IPR017871">
    <property type="entry name" value="ABC_transporter-like_CS"/>
</dbReference>
<dbReference type="RefSeq" id="WP_152869312.1">
    <property type="nucleotide sequence ID" value="NZ_WBSL01000001.1"/>
</dbReference>
<dbReference type="SMART" id="SM00382">
    <property type="entry name" value="AAA"/>
    <property type="match status" value="1"/>
</dbReference>
<reference evidence="6 7" key="1">
    <citation type="submission" date="2019-10" db="EMBL/GenBank/DDBJ databases">
        <title>Deinococcus sp. isolated from soil.</title>
        <authorList>
            <person name="Li Y."/>
            <person name="Wang J."/>
        </authorList>
    </citation>
    <scope>NUCLEOTIDE SEQUENCE [LARGE SCALE GENOMIC DNA]</scope>
    <source>
        <strain evidence="6 7">SDU3-2</strain>
    </source>
</reference>